<proteinExistence type="predicted"/>
<evidence type="ECO:0000313" key="7">
    <source>
        <dbReference type="EMBL" id="QGW27024.1"/>
    </source>
</evidence>
<evidence type="ECO:0000259" key="6">
    <source>
        <dbReference type="Pfam" id="PF04932"/>
    </source>
</evidence>
<dbReference type="RefSeq" id="WP_157476356.1">
    <property type="nucleotide sequence ID" value="NZ_CP046566.1"/>
</dbReference>
<evidence type="ECO:0000256" key="3">
    <source>
        <dbReference type="ARBA" id="ARBA00022989"/>
    </source>
</evidence>
<sequence>MITGTTYQPEIPTTERKKLEAFFSIFFLSLFFAYPLSTFITKYVLPSSNIVSVLARAWVLILGLRAIYLNLKWKTGLYGTPFLIFLFLWCVYSVRIAYDTILNAHELGSSPALYFNFAILLSFITTIGCFTKVAFWKWKHFVKVLFMVLIILNVLIVISVVTAPTDYIIERGFRFEGNERLNPITSGMIAAFLLVLIFVKVHNGQISKKTALFFLLLAALSVVNLVTTLSKGPILFAVLSMLFILFRLLTKGALKTVAIIAVGVIGVGSIMSYFGIVDIVNLVLERFIGIGERDESTAERILLYSNAWKQFLAAPLTGDFLEERVLRIYPHNMILEALMALGIFGGLLFLLYYIISSLRIVIVILRTNVHIVSLIVFYGFISSMISGSLSMGPEIWYCFAFAHVFYHQYLINRQAQTAVLHCVSS</sequence>
<feature type="domain" description="O-antigen ligase-related" evidence="6">
    <location>
        <begin position="217"/>
        <end position="318"/>
    </location>
</feature>
<dbReference type="PANTHER" id="PTHR37422">
    <property type="entry name" value="TEICHURONIC ACID BIOSYNTHESIS PROTEIN TUAE"/>
    <property type="match status" value="1"/>
</dbReference>
<evidence type="ECO:0000256" key="5">
    <source>
        <dbReference type="SAM" id="Phobius"/>
    </source>
</evidence>
<feature type="transmembrane region" description="Helical" evidence="5">
    <location>
        <begin position="75"/>
        <end position="94"/>
    </location>
</feature>
<keyword evidence="3 5" id="KW-1133">Transmembrane helix</keyword>
<accession>A0A6I6G4W1</accession>
<evidence type="ECO:0000256" key="4">
    <source>
        <dbReference type="ARBA" id="ARBA00023136"/>
    </source>
</evidence>
<feature type="transmembrane region" description="Helical" evidence="5">
    <location>
        <begin position="257"/>
        <end position="276"/>
    </location>
</feature>
<gene>
    <name evidence="7" type="ORF">GLV81_01910</name>
</gene>
<feature type="transmembrane region" description="Helical" evidence="5">
    <location>
        <begin position="233"/>
        <end position="250"/>
    </location>
</feature>
<name>A0A6I6G4W1_9BACT</name>
<dbReference type="Pfam" id="PF04932">
    <property type="entry name" value="Wzy_C"/>
    <property type="match status" value="1"/>
</dbReference>
<organism evidence="7 8">
    <name type="scientific">Phnomibacter ginsenosidimutans</name>
    <dbReference type="NCBI Taxonomy" id="2676868"/>
    <lineage>
        <taxon>Bacteria</taxon>
        <taxon>Pseudomonadati</taxon>
        <taxon>Bacteroidota</taxon>
        <taxon>Chitinophagia</taxon>
        <taxon>Chitinophagales</taxon>
        <taxon>Chitinophagaceae</taxon>
        <taxon>Phnomibacter</taxon>
    </lineage>
</organism>
<dbReference type="KEGG" id="fls:GLV81_01910"/>
<dbReference type="Proteomes" id="UP000426027">
    <property type="component" value="Chromosome"/>
</dbReference>
<protein>
    <recommendedName>
        <fullName evidence="6">O-antigen ligase-related domain-containing protein</fullName>
    </recommendedName>
</protein>
<feature type="transmembrane region" description="Helical" evidence="5">
    <location>
        <begin position="21"/>
        <end position="44"/>
    </location>
</feature>
<dbReference type="GO" id="GO:0016020">
    <property type="term" value="C:membrane"/>
    <property type="evidence" value="ECO:0007669"/>
    <property type="project" value="UniProtKB-SubCell"/>
</dbReference>
<keyword evidence="4 5" id="KW-0472">Membrane</keyword>
<evidence type="ECO:0000256" key="2">
    <source>
        <dbReference type="ARBA" id="ARBA00022692"/>
    </source>
</evidence>
<comment type="subcellular location">
    <subcellularLocation>
        <location evidence="1">Membrane</location>
        <topology evidence="1">Multi-pass membrane protein</topology>
    </subcellularLocation>
</comment>
<evidence type="ECO:0000313" key="8">
    <source>
        <dbReference type="Proteomes" id="UP000426027"/>
    </source>
</evidence>
<keyword evidence="2 5" id="KW-0812">Transmembrane</keyword>
<evidence type="ECO:0000256" key="1">
    <source>
        <dbReference type="ARBA" id="ARBA00004141"/>
    </source>
</evidence>
<reference evidence="7 8" key="1">
    <citation type="submission" date="2019-11" db="EMBL/GenBank/DDBJ databases">
        <authorList>
            <person name="Im W.T."/>
        </authorList>
    </citation>
    <scope>NUCLEOTIDE SEQUENCE [LARGE SCALE GENOMIC DNA]</scope>
    <source>
        <strain evidence="7 8">SB-02</strain>
    </source>
</reference>
<feature type="transmembrane region" description="Helical" evidence="5">
    <location>
        <begin position="142"/>
        <end position="161"/>
    </location>
</feature>
<feature type="transmembrane region" description="Helical" evidence="5">
    <location>
        <begin position="50"/>
        <end position="68"/>
    </location>
</feature>
<feature type="transmembrane region" description="Helical" evidence="5">
    <location>
        <begin position="181"/>
        <end position="199"/>
    </location>
</feature>
<keyword evidence="8" id="KW-1185">Reference proteome</keyword>
<dbReference type="InterPro" id="IPR007016">
    <property type="entry name" value="O-antigen_ligase-rel_domated"/>
</dbReference>
<feature type="transmembrane region" description="Helical" evidence="5">
    <location>
        <begin position="114"/>
        <end position="135"/>
    </location>
</feature>
<feature type="transmembrane region" description="Helical" evidence="5">
    <location>
        <begin position="360"/>
        <end position="381"/>
    </location>
</feature>
<dbReference type="PANTHER" id="PTHR37422:SF23">
    <property type="entry name" value="TEICHURONIC ACID BIOSYNTHESIS PROTEIN TUAE"/>
    <property type="match status" value="1"/>
</dbReference>
<feature type="transmembrane region" description="Helical" evidence="5">
    <location>
        <begin position="333"/>
        <end position="354"/>
    </location>
</feature>
<feature type="transmembrane region" description="Helical" evidence="5">
    <location>
        <begin position="211"/>
        <end position="227"/>
    </location>
</feature>
<dbReference type="EMBL" id="CP046566">
    <property type="protein sequence ID" value="QGW27024.1"/>
    <property type="molecule type" value="Genomic_DNA"/>
</dbReference>
<dbReference type="InterPro" id="IPR051533">
    <property type="entry name" value="WaaL-like"/>
</dbReference>
<dbReference type="AlphaFoldDB" id="A0A6I6G4W1"/>